<dbReference type="InterPro" id="IPR052958">
    <property type="entry name" value="IFN-induced_PKR_regulator"/>
</dbReference>
<dbReference type="GO" id="GO:0046983">
    <property type="term" value="F:protein dimerization activity"/>
    <property type="evidence" value="ECO:0007669"/>
    <property type="project" value="InterPro"/>
</dbReference>
<dbReference type="Proteomes" id="UP001160148">
    <property type="component" value="Unassembled WGS sequence"/>
</dbReference>
<protein>
    <recommendedName>
        <fullName evidence="1">HAT C-terminal dimerisation domain-containing protein</fullName>
    </recommendedName>
</protein>
<proteinExistence type="predicted"/>
<dbReference type="Pfam" id="PF05699">
    <property type="entry name" value="Dimer_Tnp_hAT"/>
    <property type="match status" value="1"/>
</dbReference>
<dbReference type="SUPFAM" id="SSF53098">
    <property type="entry name" value="Ribonuclease H-like"/>
    <property type="match status" value="1"/>
</dbReference>
<feature type="domain" description="HAT C-terminal dimerisation" evidence="1">
    <location>
        <begin position="120"/>
        <end position="189"/>
    </location>
</feature>
<evidence type="ECO:0000313" key="3">
    <source>
        <dbReference type="Proteomes" id="UP001160148"/>
    </source>
</evidence>
<reference evidence="2 3" key="1">
    <citation type="submission" date="2023-01" db="EMBL/GenBank/DDBJ databases">
        <authorList>
            <person name="Whitehead M."/>
        </authorList>
    </citation>
    <scope>NUCLEOTIDE SEQUENCE [LARGE SCALE GENOMIC DNA]</scope>
</reference>
<keyword evidence="3" id="KW-1185">Reference proteome</keyword>
<name>A0AAV0WP93_9HEMI</name>
<dbReference type="PANTHER" id="PTHR46289">
    <property type="entry name" value="52 KDA REPRESSOR OF THE INHIBITOR OF THE PROTEIN KINASE-LIKE PROTEIN-RELATED"/>
    <property type="match status" value="1"/>
</dbReference>
<sequence length="215" mass="25056">MCNDNDILIPDLKRRRVSSKIDESHKTQHIMKNKEEEMKISVFFPMLDIMISDIEIRFNQEAINMIKCVARLIKQEFTNDDLINLSNIFGVDFNDLDAEIRLLKSNCSISKDNINTCDDLIKWLADYGIGRDIIFQNIFKILKEFVTIPVTSCSCKITFSKLSFIKTKLRSTMQQDRLDALLTISIEQESAYNINIDDVIEHFKILKPVNRRTEL</sequence>
<gene>
    <name evidence="2" type="ORF">MEUPH1_LOCUS13253</name>
</gene>
<dbReference type="InterPro" id="IPR012337">
    <property type="entry name" value="RNaseH-like_sf"/>
</dbReference>
<comment type="caution">
    <text evidence="2">The sequence shown here is derived from an EMBL/GenBank/DDBJ whole genome shotgun (WGS) entry which is preliminary data.</text>
</comment>
<dbReference type="InterPro" id="IPR008906">
    <property type="entry name" value="HATC_C_dom"/>
</dbReference>
<dbReference type="EMBL" id="CARXXK010000002">
    <property type="protein sequence ID" value="CAI6357648.1"/>
    <property type="molecule type" value="Genomic_DNA"/>
</dbReference>
<dbReference type="PANTHER" id="PTHR46289:SF14">
    <property type="entry name" value="DUF4371 DOMAIN-CONTAINING PROTEIN"/>
    <property type="match status" value="1"/>
</dbReference>
<evidence type="ECO:0000259" key="1">
    <source>
        <dbReference type="Pfam" id="PF05699"/>
    </source>
</evidence>
<accession>A0AAV0WP93</accession>
<organism evidence="2 3">
    <name type="scientific">Macrosiphum euphorbiae</name>
    <name type="common">potato aphid</name>
    <dbReference type="NCBI Taxonomy" id="13131"/>
    <lineage>
        <taxon>Eukaryota</taxon>
        <taxon>Metazoa</taxon>
        <taxon>Ecdysozoa</taxon>
        <taxon>Arthropoda</taxon>
        <taxon>Hexapoda</taxon>
        <taxon>Insecta</taxon>
        <taxon>Pterygota</taxon>
        <taxon>Neoptera</taxon>
        <taxon>Paraneoptera</taxon>
        <taxon>Hemiptera</taxon>
        <taxon>Sternorrhyncha</taxon>
        <taxon>Aphidomorpha</taxon>
        <taxon>Aphidoidea</taxon>
        <taxon>Aphididae</taxon>
        <taxon>Macrosiphini</taxon>
        <taxon>Macrosiphum</taxon>
    </lineage>
</organism>
<dbReference type="AlphaFoldDB" id="A0AAV0WP93"/>
<evidence type="ECO:0000313" key="2">
    <source>
        <dbReference type="EMBL" id="CAI6357648.1"/>
    </source>
</evidence>